<reference evidence="1 2" key="1">
    <citation type="submission" date="2020-10" db="EMBL/GenBank/DDBJ databases">
        <title>Phylogeny of dyella-like bacteria.</title>
        <authorList>
            <person name="Fu J."/>
        </authorList>
    </citation>
    <scope>NUCLEOTIDE SEQUENCE [LARGE SCALE GENOMIC DNA]</scope>
    <source>
        <strain evidence="1 2">DHOB07</strain>
    </source>
</reference>
<proteinExistence type="predicted"/>
<accession>A0ABW8IYL3</accession>
<sequence length="286" mass="32760">MEEGVRTIKFRKELAEKIPRFPNNKESLEELMECSLATLFVHYLSWAARFVRPQKRKSVVSKEVLADPRWLRLRAEIEGLLQKSERGEPLHPHLSEKVIKRGFAAKAARDSSPASRWEDKDQILNTMGFHHFHLSSDVRDNGMTGRTKDILFAEIDNETFTAVAIVDHSVFESDLQDGRLTAEREKLWNISIRRKTEGLPEGTGIFPYLISSSGHNALIVMSAMHFSRVIEELDPKLEDNAFIDQLYAGANRERPRSPRLRWSMNHIDLGIADSKDLFFTVAFGKS</sequence>
<dbReference type="EMBL" id="JADIKG010000013">
    <property type="protein sequence ID" value="MFK2875049.1"/>
    <property type="molecule type" value="Genomic_DNA"/>
</dbReference>
<evidence type="ECO:0000313" key="2">
    <source>
        <dbReference type="Proteomes" id="UP001620405"/>
    </source>
</evidence>
<organism evidence="1 2">
    <name type="scientific">Dyella lipolytica</name>
    <dbReference type="NCBI Taxonomy" id="1867835"/>
    <lineage>
        <taxon>Bacteria</taxon>
        <taxon>Pseudomonadati</taxon>
        <taxon>Pseudomonadota</taxon>
        <taxon>Gammaproteobacteria</taxon>
        <taxon>Lysobacterales</taxon>
        <taxon>Rhodanobacteraceae</taxon>
        <taxon>Dyella</taxon>
    </lineage>
</organism>
<name>A0ABW8IYL3_9GAMM</name>
<dbReference type="RefSeq" id="WP_284395973.1">
    <property type="nucleotide sequence ID" value="NZ_BSNQ01000003.1"/>
</dbReference>
<evidence type="ECO:0000313" key="1">
    <source>
        <dbReference type="EMBL" id="MFK2875049.1"/>
    </source>
</evidence>
<gene>
    <name evidence="1" type="ORF">ISP13_16020</name>
</gene>
<protein>
    <submittedName>
        <fullName evidence="1">Uncharacterized protein</fullName>
    </submittedName>
</protein>
<dbReference type="Proteomes" id="UP001620405">
    <property type="component" value="Unassembled WGS sequence"/>
</dbReference>
<comment type="caution">
    <text evidence="1">The sequence shown here is derived from an EMBL/GenBank/DDBJ whole genome shotgun (WGS) entry which is preliminary data.</text>
</comment>
<keyword evidence="2" id="KW-1185">Reference proteome</keyword>